<organism evidence="2 3">
    <name type="scientific">Lasiosphaeria ovina</name>
    <dbReference type="NCBI Taxonomy" id="92902"/>
    <lineage>
        <taxon>Eukaryota</taxon>
        <taxon>Fungi</taxon>
        <taxon>Dikarya</taxon>
        <taxon>Ascomycota</taxon>
        <taxon>Pezizomycotina</taxon>
        <taxon>Sordariomycetes</taxon>
        <taxon>Sordariomycetidae</taxon>
        <taxon>Sordariales</taxon>
        <taxon>Lasiosphaeriaceae</taxon>
        <taxon>Lasiosphaeria</taxon>
    </lineage>
</organism>
<evidence type="ECO:0000256" key="1">
    <source>
        <dbReference type="SAM" id="MobiDB-lite"/>
    </source>
</evidence>
<feature type="region of interest" description="Disordered" evidence="1">
    <location>
        <begin position="390"/>
        <end position="416"/>
    </location>
</feature>
<proteinExistence type="predicted"/>
<keyword evidence="3" id="KW-1185">Reference proteome</keyword>
<evidence type="ECO:0000313" key="3">
    <source>
        <dbReference type="Proteomes" id="UP001287356"/>
    </source>
</evidence>
<gene>
    <name evidence="2" type="ORF">B0T24DRAFT_612118</name>
</gene>
<accession>A0AAE0KN46</accession>
<name>A0AAE0KN46_9PEZI</name>
<comment type="caution">
    <text evidence="2">The sequence shown here is derived from an EMBL/GenBank/DDBJ whole genome shotgun (WGS) entry which is preliminary data.</text>
</comment>
<feature type="compositionally biased region" description="Low complexity" evidence="1">
    <location>
        <begin position="137"/>
        <end position="146"/>
    </location>
</feature>
<feature type="compositionally biased region" description="Low complexity" evidence="1">
    <location>
        <begin position="225"/>
        <end position="248"/>
    </location>
</feature>
<reference evidence="2" key="2">
    <citation type="submission" date="2023-06" db="EMBL/GenBank/DDBJ databases">
        <authorList>
            <consortium name="Lawrence Berkeley National Laboratory"/>
            <person name="Haridas S."/>
            <person name="Hensen N."/>
            <person name="Bonometti L."/>
            <person name="Westerberg I."/>
            <person name="Brannstrom I.O."/>
            <person name="Guillou S."/>
            <person name="Cros-Aarteil S."/>
            <person name="Calhoun S."/>
            <person name="Kuo A."/>
            <person name="Mondo S."/>
            <person name="Pangilinan J."/>
            <person name="Riley R."/>
            <person name="Labutti K."/>
            <person name="Andreopoulos B."/>
            <person name="Lipzen A."/>
            <person name="Chen C."/>
            <person name="Yanf M."/>
            <person name="Daum C."/>
            <person name="Ng V."/>
            <person name="Clum A."/>
            <person name="Steindorff A."/>
            <person name="Ohm R."/>
            <person name="Martin F."/>
            <person name="Silar P."/>
            <person name="Natvig D."/>
            <person name="Lalanne C."/>
            <person name="Gautier V."/>
            <person name="Ament-Velasquez S.L."/>
            <person name="Kruys A."/>
            <person name="Hutchinson M.I."/>
            <person name="Powell A.J."/>
            <person name="Barry K."/>
            <person name="Miller A.N."/>
            <person name="Grigoriev I.V."/>
            <person name="Debuchy R."/>
            <person name="Gladieux P."/>
            <person name="Thoren M.H."/>
            <person name="Johannesson H."/>
        </authorList>
    </citation>
    <scope>NUCLEOTIDE SEQUENCE</scope>
    <source>
        <strain evidence="2">CBS 958.72</strain>
    </source>
</reference>
<dbReference type="EMBL" id="JAULSN010000002">
    <property type="protein sequence ID" value="KAK3379519.1"/>
    <property type="molecule type" value="Genomic_DNA"/>
</dbReference>
<reference evidence="2" key="1">
    <citation type="journal article" date="2023" name="Mol. Phylogenet. Evol.">
        <title>Genome-scale phylogeny and comparative genomics of the fungal order Sordariales.</title>
        <authorList>
            <person name="Hensen N."/>
            <person name="Bonometti L."/>
            <person name="Westerberg I."/>
            <person name="Brannstrom I.O."/>
            <person name="Guillou S."/>
            <person name="Cros-Aarteil S."/>
            <person name="Calhoun S."/>
            <person name="Haridas S."/>
            <person name="Kuo A."/>
            <person name="Mondo S."/>
            <person name="Pangilinan J."/>
            <person name="Riley R."/>
            <person name="LaButti K."/>
            <person name="Andreopoulos B."/>
            <person name="Lipzen A."/>
            <person name="Chen C."/>
            <person name="Yan M."/>
            <person name="Daum C."/>
            <person name="Ng V."/>
            <person name="Clum A."/>
            <person name="Steindorff A."/>
            <person name="Ohm R.A."/>
            <person name="Martin F."/>
            <person name="Silar P."/>
            <person name="Natvig D.O."/>
            <person name="Lalanne C."/>
            <person name="Gautier V."/>
            <person name="Ament-Velasquez S.L."/>
            <person name="Kruys A."/>
            <person name="Hutchinson M.I."/>
            <person name="Powell A.J."/>
            <person name="Barry K."/>
            <person name="Miller A.N."/>
            <person name="Grigoriev I.V."/>
            <person name="Debuchy R."/>
            <person name="Gladieux P."/>
            <person name="Hiltunen Thoren M."/>
            <person name="Johannesson H."/>
        </authorList>
    </citation>
    <scope>NUCLEOTIDE SEQUENCE</scope>
    <source>
        <strain evidence="2">CBS 958.72</strain>
    </source>
</reference>
<dbReference type="Proteomes" id="UP001287356">
    <property type="component" value="Unassembled WGS sequence"/>
</dbReference>
<feature type="compositionally biased region" description="Acidic residues" evidence="1">
    <location>
        <begin position="162"/>
        <end position="179"/>
    </location>
</feature>
<protein>
    <submittedName>
        <fullName evidence="2">Uncharacterized protein</fullName>
    </submittedName>
</protein>
<sequence>MPETTAVAASATGGGGKAIWCSDFLSKAAANTQAQILHDRAKKGVVDKTWSRAGPEGLFRGTLQFEAGETQRFWVEEVVRDLSAVVATRRMASDSSSGSSALFVDSDRARVYERKRYDVVSVRYFGVPGGAFGYTAAAGKQQQQRGGTKKGSRSNRPIVIDCSDESDEADEIIEIDSGSDMEPAAAAVSTPREMTADSHRVATDSEDQEMTDAAQDGKEDGGDNATAATAAAREASISSGDTSSSQQQHDNHHRNVRESTAATSRTMAGAELANVLDAVDPRVELHSTFTTAKLANAEAMRTFLELARPDNSRIEDNHLYKTHIRPSYEAQFDAHTAAVVDGGVPETLLQVEWDPPAGPRYRWPFFRLGVEVMESLLRGPLDIGDMVVDGGAEEGTGAGAGAGVRAADDEEMSEEE</sequence>
<feature type="region of interest" description="Disordered" evidence="1">
    <location>
        <begin position="137"/>
        <end position="264"/>
    </location>
</feature>
<feature type="compositionally biased region" description="Basic and acidic residues" evidence="1">
    <location>
        <begin position="194"/>
        <end position="203"/>
    </location>
</feature>
<dbReference type="AlphaFoldDB" id="A0AAE0KN46"/>
<feature type="compositionally biased region" description="Gly residues" evidence="1">
    <location>
        <begin position="393"/>
        <end position="402"/>
    </location>
</feature>
<evidence type="ECO:0000313" key="2">
    <source>
        <dbReference type="EMBL" id="KAK3379519.1"/>
    </source>
</evidence>